<keyword evidence="2" id="KW-1185">Reference proteome</keyword>
<sequence length="102" mass="10712">MDPEVVPIREIDVGGRLDQAVDQGMAAGIEHPDRFHLGKRIGDLAQPLVQALLARGDVGVAHPADDLGDLAQAAVDGLEHLERVFMGDVEGPLDFLVGGVAV</sequence>
<dbReference type="Proteomes" id="UP000287033">
    <property type="component" value="Unassembled WGS sequence"/>
</dbReference>
<dbReference type="AlphaFoldDB" id="A0A401TXY2"/>
<evidence type="ECO:0000313" key="1">
    <source>
        <dbReference type="EMBL" id="GCC47502.1"/>
    </source>
</evidence>
<protein>
    <submittedName>
        <fullName evidence="1">Uncharacterized protein</fullName>
    </submittedName>
</protein>
<accession>A0A401TXY2</accession>
<evidence type="ECO:0000313" key="2">
    <source>
        <dbReference type="Proteomes" id="UP000287033"/>
    </source>
</evidence>
<comment type="caution">
    <text evidence="1">The sequence shown here is derived from an EMBL/GenBank/DDBJ whole genome shotgun (WGS) entry which is preliminary data.</text>
</comment>
<organism evidence="1 2">
    <name type="scientific">Chiloscyllium punctatum</name>
    <name type="common">Brownbanded bambooshark</name>
    <name type="synonym">Hemiscyllium punctatum</name>
    <dbReference type="NCBI Taxonomy" id="137246"/>
    <lineage>
        <taxon>Eukaryota</taxon>
        <taxon>Metazoa</taxon>
        <taxon>Chordata</taxon>
        <taxon>Craniata</taxon>
        <taxon>Vertebrata</taxon>
        <taxon>Chondrichthyes</taxon>
        <taxon>Elasmobranchii</taxon>
        <taxon>Galeomorphii</taxon>
        <taxon>Galeoidea</taxon>
        <taxon>Orectolobiformes</taxon>
        <taxon>Hemiscylliidae</taxon>
        <taxon>Chiloscyllium</taxon>
    </lineage>
</organism>
<proteinExistence type="predicted"/>
<name>A0A401TXY2_CHIPU</name>
<dbReference type="EMBL" id="BEZZ01217078">
    <property type="protein sequence ID" value="GCC47502.1"/>
    <property type="molecule type" value="Genomic_DNA"/>
</dbReference>
<reference evidence="1 2" key="1">
    <citation type="journal article" date="2018" name="Nat. Ecol. Evol.">
        <title>Shark genomes provide insights into elasmobranch evolution and the origin of vertebrates.</title>
        <authorList>
            <person name="Hara Y"/>
            <person name="Yamaguchi K"/>
            <person name="Onimaru K"/>
            <person name="Kadota M"/>
            <person name="Koyanagi M"/>
            <person name="Keeley SD"/>
            <person name="Tatsumi K"/>
            <person name="Tanaka K"/>
            <person name="Motone F"/>
            <person name="Kageyama Y"/>
            <person name="Nozu R"/>
            <person name="Adachi N"/>
            <person name="Nishimura O"/>
            <person name="Nakagawa R"/>
            <person name="Tanegashima C"/>
            <person name="Kiyatake I"/>
            <person name="Matsumoto R"/>
            <person name="Murakumo K"/>
            <person name="Nishida K"/>
            <person name="Terakita A"/>
            <person name="Kuratani S"/>
            <person name="Sato K"/>
            <person name="Hyodo S Kuraku.S."/>
        </authorList>
    </citation>
    <scope>NUCLEOTIDE SEQUENCE [LARGE SCALE GENOMIC DNA]</scope>
</reference>
<gene>
    <name evidence="1" type="ORF">chiPu_0031734</name>
</gene>